<evidence type="ECO:0000313" key="3">
    <source>
        <dbReference type="Proteomes" id="UP000054279"/>
    </source>
</evidence>
<evidence type="ECO:0008006" key="4">
    <source>
        <dbReference type="Google" id="ProtNLM"/>
    </source>
</evidence>
<feature type="region of interest" description="Disordered" evidence="1">
    <location>
        <begin position="417"/>
        <end position="444"/>
    </location>
</feature>
<feature type="region of interest" description="Disordered" evidence="1">
    <location>
        <begin position="128"/>
        <end position="155"/>
    </location>
</feature>
<gene>
    <name evidence="2" type="ORF">M422DRAFT_252043</name>
</gene>
<accession>A0A0C9VBY9</accession>
<organism evidence="2 3">
    <name type="scientific">Sphaerobolus stellatus (strain SS14)</name>
    <dbReference type="NCBI Taxonomy" id="990650"/>
    <lineage>
        <taxon>Eukaryota</taxon>
        <taxon>Fungi</taxon>
        <taxon>Dikarya</taxon>
        <taxon>Basidiomycota</taxon>
        <taxon>Agaricomycotina</taxon>
        <taxon>Agaricomycetes</taxon>
        <taxon>Phallomycetidae</taxon>
        <taxon>Geastrales</taxon>
        <taxon>Sphaerobolaceae</taxon>
        <taxon>Sphaerobolus</taxon>
    </lineage>
</organism>
<evidence type="ECO:0000313" key="2">
    <source>
        <dbReference type="EMBL" id="KIJ44444.1"/>
    </source>
</evidence>
<proteinExistence type="predicted"/>
<sequence>MSISNEESVRQSSGDTKQHRAPDEEYSNPTPGVRHKYPYNNPLGINKYKHCPRGDDERVNHLLRNYSGKGISDRKEISKLLQKEGIRMSEATVARRRRTLDLIKKPTPTKGLTNRQKEIYILKHMYPPLDENGNEAETETETDEDDYGSDYSDRRRRRPRRISIVMMKVLREKEKNQYSKPLPEVNLYLMIIRDVWTGSWIHYQIIGCGYKDLVAELSYEYLHKIWKQTVIPEVTTIKCAYISRDFEAADILWDYLVEIISLDQAFDKIFHIELDDTIIKGVPEELSSWFNEVMRCWQNRKDNYNAADSDLRYRLLACELWRQAVWNELQNHGPGAQSFYVHCHRISLRVSDLGRILYAEADNKTMDLWDTLYEADWWNNLNPSDVWAYLENLLPLSKNQFILNDAGKWILTEQFVDPDDVPESPPPSSSIPLSEDPHSSSGPEAIETQYATSLTPFLPQESSIRGAYVLDSVPQAGPPYQLPSFSSYHEGANPIYTNLNSQPCFPGGFNDFH</sequence>
<name>A0A0C9VBY9_SPHS4</name>
<dbReference type="Proteomes" id="UP000054279">
    <property type="component" value="Unassembled WGS sequence"/>
</dbReference>
<dbReference type="AlphaFoldDB" id="A0A0C9VBY9"/>
<feature type="compositionally biased region" description="Polar residues" evidence="1">
    <location>
        <begin position="1"/>
        <end position="15"/>
    </location>
</feature>
<reference evidence="2 3" key="1">
    <citation type="submission" date="2014-06" db="EMBL/GenBank/DDBJ databases">
        <title>Evolutionary Origins and Diversification of the Mycorrhizal Mutualists.</title>
        <authorList>
            <consortium name="DOE Joint Genome Institute"/>
            <consortium name="Mycorrhizal Genomics Consortium"/>
            <person name="Kohler A."/>
            <person name="Kuo A."/>
            <person name="Nagy L.G."/>
            <person name="Floudas D."/>
            <person name="Copeland A."/>
            <person name="Barry K.W."/>
            <person name="Cichocki N."/>
            <person name="Veneault-Fourrey C."/>
            <person name="LaButti K."/>
            <person name="Lindquist E.A."/>
            <person name="Lipzen A."/>
            <person name="Lundell T."/>
            <person name="Morin E."/>
            <person name="Murat C."/>
            <person name="Riley R."/>
            <person name="Ohm R."/>
            <person name="Sun H."/>
            <person name="Tunlid A."/>
            <person name="Henrissat B."/>
            <person name="Grigoriev I.V."/>
            <person name="Hibbett D.S."/>
            <person name="Martin F."/>
        </authorList>
    </citation>
    <scope>NUCLEOTIDE SEQUENCE [LARGE SCALE GENOMIC DNA]</scope>
    <source>
        <strain evidence="2 3">SS14</strain>
    </source>
</reference>
<feature type="region of interest" description="Disordered" evidence="1">
    <location>
        <begin position="1"/>
        <end position="41"/>
    </location>
</feature>
<protein>
    <recommendedName>
        <fullName evidence="4">Clr5 domain-containing protein</fullName>
    </recommendedName>
</protein>
<evidence type="ECO:0000256" key="1">
    <source>
        <dbReference type="SAM" id="MobiDB-lite"/>
    </source>
</evidence>
<feature type="compositionally biased region" description="Acidic residues" evidence="1">
    <location>
        <begin position="132"/>
        <end position="148"/>
    </location>
</feature>
<keyword evidence="3" id="KW-1185">Reference proteome</keyword>
<dbReference type="EMBL" id="KN837117">
    <property type="protein sequence ID" value="KIJ44444.1"/>
    <property type="molecule type" value="Genomic_DNA"/>
</dbReference>
<dbReference type="HOGENOM" id="CLU_531182_0_0_1"/>